<name>A0A9W7AAF7_9STRA</name>
<feature type="transmembrane region" description="Helical" evidence="6">
    <location>
        <begin position="522"/>
        <end position="541"/>
    </location>
</feature>
<comment type="similarity">
    <text evidence="2">Belongs to the XK family.</text>
</comment>
<dbReference type="GO" id="GO:0005886">
    <property type="term" value="C:plasma membrane"/>
    <property type="evidence" value="ECO:0007669"/>
    <property type="project" value="UniProtKB-ARBA"/>
</dbReference>
<dbReference type="Proteomes" id="UP001165122">
    <property type="component" value="Unassembled WGS sequence"/>
</dbReference>
<feature type="transmembrane region" description="Helical" evidence="6">
    <location>
        <begin position="196"/>
        <end position="214"/>
    </location>
</feature>
<evidence type="ECO:0000256" key="2">
    <source>
        <dbReference type="ARBA" id="ARBA00008789"/>
    </source>
</evidence>
<keyword evidence="8" id="KW-1185">Reference proteome</keyword>
<comment type="caution">
    <text evidence="7">The sequence shown here is derived from an EMBL/GenBank/DDBJ whole genome shotgun (WGS) entry which is preliminary data.</text>
</comment>
<gene>
    <name evidence="7" type="ORF">TrLO_g5741</name>
</gene>
<evidence type="ECO:0000313" key="7">
    <source>
        <dbReference type="EMBL" id="GMH65857.1"/>
    </source>
</evidence>
<sequence>MNSHINENRAILLQNTTFLQPTASIDSMPSSEFTEMLNILSEILEKQRLPTNAEVVRFDRRAALSEVIQKNPPTSPKSAFYREAAELGDADMAKRLETRRGSMNGSLNPDQAKANIQRLNIAVIKVLGWAGADKANIEELAEQFDSVVANSSDVVVAVSAWFDKSVPTQGMTEEEKEGFRLFFITVARRNLSMKKMARIGVTWKLAITLILGYFDVLTDLLVSRSYMHAGDCSTAYATAGFAFAAIIIQATFTFINYWKKTWKERFGRTLLALLGMAPVMEGASVWTGKEDPDLVVSGPVMYASIKAIEIAIESIPESIIQVNGILKTNRENIKGIQIIGIVSSIAAGAFIITDGNFGQILSMHLKNPGDPYFGWISKNGGLEKKRQMIGMFMFNACYFAQFVFAMSLTALAFGSVKPLLALLAIEFCVVCAYMGKKGELLGWAMMGKSSQFTDRIVAPFIWFFYYMLVSAVPLLIAAAPMELGPEVFATTMVWRLFTNGGIIHVALGELSEKHYLGCWDGMTAYGVSLTLVAVGLVLFFVNCDPNFDRSLFWRPKSGKQHIRESFQDESIWAKGYATKDDENWSWVVGIHPTYLPFDEVTPWICDCLAGKYDKMYDTLNKGVERPEWMSGKENEGKFIERVVEIYTWRGEDDKDVKEVNKALTKLFGKNGGDEEDGVLGGKVTFIKCPGKKRNSRTKNSRVLATVEEGSSERYF</sequence>
<protein>
    <submittedName>
        <fullName evidence="7">Uncharacterized protein</fullName>
    </submittedName>
</protein>
<evidence type="ECO:0000256" key="3">
    <source>
        <dbReference type="ARBA" id="ARBA00022692"/>
    </source>
</evidence>
<feature type="transmembrane region" description="Helical" evidence="6">
    <location>
        <begin position="419"/>
        <end position="435"/>
    </location>
</feature>
<feature type="transmembrane region" description="Helical" evidence="6">
    <location>
        <begin position="234"/>
        <end position="258"/>
    </location>
</feature>
<dbReference type="InterPro" id="IPR018629">
    <property type="entry name" value="XK-rel"/>
</dbReference>
<dbReference type="Pfam" id="PF09815">
    <property type="entry name" value="XK-related"/>
    <property type="match status" value="1"/>
</dbReference>
<keyword evidence="3 6" id="KW-0812">Transmembrane</keyword>
<dbReference type="AlphaFoldDB" id="A0A9W7AAF7"/>
<reference evidence="8" key="1">
    <citation type="journal article" date="2023" name="Commun. Biol.">
        <title>Genome analysis of Parmales, the sister group of diatoms, reveals the evolutionary specialization of diatoms from phago-mixotrophs to photoautotrophs.</title>
        <authorList>
            <person name="Ban H."/>
            <person name="Sato S."/>
            <person name="Yoshikawa S."/>
            <person name="Yamada K."/>
            <person name="Nakamura Y."/>
            <person name="Ichinomiya M."/>
            <person name="Sato N."/>
            <person name="Blanc-Mathieu R."/>
            <person name="Endo H."/>
            <person name="Kuwata A."/>
            <person name="Ogata H."/>
        </authorList>
    </citation>
    <scope>NUCLEOTIDE SEQUENCE [LARGE SCALE GENOMIC DNA]</scope>
    <source>
        <strain evidence="8">NIES 3700</strain>
    </source>
</reference>
<keyword evidence="4 6" id="KW-1133">Transmembrane helix</keyword>
<organism evidence="7 8">
    <name type="scientific">Triparma laevis f. longispina</name>
    <dbReference type="NCBI Taxonomy" id="1714387"/>
    <lineage>
        <taxon>Eukaryota</taxon>
        <taxon>Sar</taxon>
        <taxon>Stramenopiles</taxon>
        <taxon>Ochrophyta</taxon>
        <taxon>Bolidophyceae</taxon>
        <taxon>Parmales</taxon>
        <taxon>Triparmaceae</taxon>
        <taxon>Triparma</taxon>
    </lineage>
</organism>
<feature type="transmembrane region" description="Helical" evidence="6">
    <location>
        <begin position="392"/>
        <end position="413"/>
    </location>
</feature>
<evidence type="ECO:0000256" key="4">
    <source>
        <dbReference type="ARBA" id="ARBA00022989"/>
    </source>
</evidence>
<dbReference type="EMBL" id="BRXW01000555">
    <property type="protein sequence ID" value="GMH65857.1"/>
    <property type="molecule type" value="Genomic_DNA"/>
</dbReference>
<evidence type="ECO:0000256" key="6">
    <source>
        <dbReference type="SAM" id="Phobius"/>
    </source>
</evidence>
<feature type="transmembrane region" description="Helical" evidence="6">
    <location>
        <begin position="456"/>
        <end position="480"/>
    </location>
</feature>
<comment type="subcellular location">
    <subcellularLocation>
        <location evidence="1">Membrane</location>
        <topology evidence="1">Multi-pass membrane protein</topology>
    </subcellularLocation>
</comment>
<evidence type="ECO:0000313" key="8">
    <source>
        <dbReference type="Proteomes" id="UP001165122"/>
    </source>
</evidence>
<evidence type="ECO:0000256" key="5">
    <source>
        <dbReference type="ARBA" id="ARBA00023136"/>
    </source>
</evidence>
<accession>A0A9W7AAF7</accession>
<keyword evidence="5 6" id="KW-0472">Membrane</keyword>
<proteinExistence type="inferred from homology"/>
<evidence type="ECO:0000256" key="1">
    <source>
        <dbReference type="ARBA" id="ARBA00004141"/>
    </source>
</evidence>